<protein>
    <submittedName>
        <fullName evidence="1">Uncharacterized protein</fullName>
    </submittedName>
</protein>
<proteinExistence type="predicted"/>
<dbReference type="Proteomes" id="UP000283513">
    <property type="component" value="Unassembled WGS sequence"/>
</dbReference>
<name>A0A413YWS5_9FIRM</name>
<reference evidence="1 2" key="1">
    <citation type="submission" date="2018-08" db="EMBL/GenBank/DDBJ databases">
        <title>A genome reference for cultivated species of the human gut microbiota.</title>
        <authorList>
            <person name="Zou Y."/>
            <person name="Xue W."/>
            <person name="Luo G."/>
        </authorList>
    </citation>
    <scope>NUCLEOTIDE SEQUENCE [LARGE SCALE GENOMIC DNA]</scope>
    <source>
        <strain evidence="1 2">AM37-1AC</strain>
    </source>
</reference>
<evidence type="ECO:0000313" key="2">
    <source>
        <dbReference type="Proteomes" id="UP000283513"/>
    </source>
</evidence>
<dbReference type="RefSeq" id="WP_118599090.1">
    <property type="nucleotide sequence ID" value="NZ_QSHO01000020.1"/>
</dbReference>
<dbReference type="AlphaFoldDB" id="A0A413YWS5"/>
<dbReference type="EMBL" id="QSHO01000020">
    <property type="protein sequence ID" value="RHC13514.1"/>
    <property type="molecule type" value="Genomic_DNA"/>
</dbReference>
<comment type="caution">
    <text evidence="1">The sequence shown here is derived from an EMBL/GenBank/DDBJ whole genome shotgun (WGS) entry which is preliminary data.</text>
</comment>
<organism evidence="1 2">
    <name type="scientific">Roseburia intestinalis</name>
    <dbReference type="NCBI Taxonomy" id="166486"/>
    <lineage>
        <taxon>Bacteria</taxon>
        <taxon>Bacillati</taxon>
        <taxon>Bacillota</taxon>
        <taxon>Clostridia</taxon>
        <taxon>Lachnospirales</taxon>
        <taxon>Lachnospiraceae</taxon>
        <taxon>Roseburia</taxon>
    </lineage>
</organism>
<gene>
    <name evidence="1" type="ORF">DW856_17110</name>
</gene>
<evidence type="ECO:0000313" key="1">
    <source>
        <dbReference type="EMBL" id="RHC13514.1"/>
    </source>
</evidence>
<accession>A0A413YWS5</accession>
<sequence length="130" mass="15404">MESQKKIRKEILHVINEYYESWLHQSNINEEELLTYRSGEKFSIQVEKDIFYRFKMVCVLNGKMANIGETIVVSQNEETLMDAIYLMLFISKKLDDANKKDSAYGSYEGAYFSDKVREFAKAFLKEWRCL</sequence>